<protein>
    <submittedName>
        <fullName evidence="1">Uncharacterized protein</fullName>
    </submittedName>
</protein>
<feature type="non-terminal residue" evidence="1">
    <location>
        <position position="1"/>
    </location>
</feature>
<reference evidence="1 2" key="1">
    <citation type="journal article" date="2015" name="BMC Genomics">
        <title>Insights from the genome of Ophiocordyceps polyrhachis-furcata to pathogenicity and host specificity in insect fungi.</title>
        <authorList>
            <person name="Wichadakul D."/>
            <person name="Kobmoo N."/>
            <person name="Ingsriswang S."/>
            <person name="Tangphatsornruang S."/>
            <person name="Chantasingh D."/>
            <person name="Luangsa-ard J.J."/>
            <person name="Eurwilaichitr L."/>
        </authorList>
    </citation>
    <scope>NUCLEOTIDE SEQUENCE [LARGE SCALE GENOMIC DNA]</scope>
    <source>
        <strain evidence="1 2">BCC 54312</strain>
    </source>
</reference>
<comment type="caution">
    <text evidence="1">The sequence shown here is derived from an EMBL/GenBank/DDBJ whole genome shotgun (WGS) entry which is preliminary data.</text>
</comment>
<sequence>DAGAIGEGGSRDVLAEDRCLCVQIIAFVYIEEGPTLTLDETVGGKAWERRSAVSVELSLLDSHHVIAVFGKESKVREGVDAGTALRRVRPRCPTARFRSETWVKPSSSVVVVLEATGSRRVCGSGSVLVLAGYFAVPGL</sequence>
<keyword evidence="2" id="KW-1185">Reference proteome</keyword>
<dbReference type="Proteomes" id="UP000253664">
    <property type="component" value="Unassembled WGS sequence"/>
</dbReference>
<accession>A0A367L851</accession>
<name>A0A367L851_9HYPO</name>
<evidence type="ECO:0000313" key="2">
    <source>
        <dbReference type="Proteomes" id="UP000253664"/>
    </source>
</evidence>
<organism evidence="1 2">
    <name type="scientific">Ophiocordyceps polyrhachis-furcata BCC 54312</name>
    <dbReference type="NCBI Taxonomy" id="1330021"/>
    <lineage>
        <taxon>Eukaryota</taxon>
        <taxon>Fungi</taxon>
        <taxon>Dikarya</taxon>
        <taxon>Ascomycota</taxon>
        <taxon>Pezizomycotina</taxon>
        <taxon>Sordariomycetes</taxon>
        <taxon>Hypocreomycetidae</taxon>
        <taxon>Hypocreales</taxon>
        <taxon>Ophiocordycipitaceae</taxon>
        <taxon>Ophiocordyceps</taxon>
    </lineage>
</organism>
<dbReference type="EMBL" id="LKCN02000012">
    <property type="protein sequence ID" value="RCI10412.1"/>
    <property type="molecule type" value="Genomic_DNA"/>
</dbReference>
<proteinExistence type="predicted"/>
<gene>
    <name evidence="1" type="ORF">L249_4254</name>
</gene>
<dbReference type="AlphaFoldDB" id="A0A367L851"/>
<evidence type="ECO:0000313" key="1">
    <source>
        <dbReference type="EMBL" id="RCI10412.1"/>
    </source>
</evidence>